<dbReference type="AlphaFoldDB" id="A0A167H0Z2"/>
<accession>A0A167H0Z2</accession>
<dbReference type="Pfam" id="PF07963">
    <property type="entry name" value="N_methyl"/>
    <property type="match status" value="1"/>
</dbReference>
<dbReference type="PROSITE" id="PS00409">
    <property type="entry name" value="PROKAR_NTER_METHYL"/>
    <property type="match status" value="1"/>
</dbReference>
<keyword evidence="8 11" id="KW-0472">Membrane</keyword>
<dbReference type="EMBL" id="LVWD01000034">
    <property type="protein sequence ID" value="OAD40117.1"/>
    <property type="molecule type" value="Genomic_DNA"/>
</dbReference>
<dbReference type="Proteomes" id="UP000185657">
    <property type="component" value="Unassembled WGS sequence"/>
</dbReference>
<dbReference type="SUPFAM" id="SSF54523">
    <property type="entry name" value="Pili subunits"/>
    <property type="match status" value="1"/>
</dbReference>
<reference evidence="14 15" key="1">
    <citation type="submission" date="2016-02" db="EMBL/GenBank/DDBJ databases">
        <title>Draft genome sequence of Hydrogenophaga sp. LPB0072.</title>
        <authorList>
            <person name="Shin S.-K."/>
            <person name="Yi H."/>
        </authorList>
    </citation>
    <scope>NUCLEOTIDE SEQUENCE [LARGE SCALE GENOMIC DNA]</scope>
    <source>
        <strain evidence="14 15">LPB0072</strain>
    </source>
</reference>
<keyword evidence="4" id="KW-0488">Methylation</keyword>
<dbReference type="Pfam" id="PF12019">
    <property type="entry name" value="GspH"/>
    <property type="match status" value="1"/>
</dbReference>
<evidence type="ECO:0000256" key="9">
    <source>
        <dbReference type="ARBA" id="ARBA00025772"/>
    </source>
</evidence>
<evidence type="ECO:0000313" key="14">
    <source>
        <dbReference type="EMBL" id="OAD40117.1"/>
    </source>
</evidence>
<evidence type="ECO:0000259" key="12">
    <source>
        <dbReference type="Pfam" id="PF12019"/>
    </source>
</evidence>
<comment type="subcellular location">
    <subcellularLocation>
        <location evidence="1">Cell inner membrane</location>
        <topology evidence="1">Single-pass membrane protein</topology>
    </subcellularLocation>
</comment>
<dbReference type="STRING" id="1763535.LPB072_08825"/>
<evidence type="ECO:0000256" key="10">
    <source>
        <dbReference type="ARBA" id="ARBA00030775"/>
    </source>
</evidence>
<organism evidence="13 16">
    <name type="scientific">Hydrogenophaga crassostreae</name>
    <dbReference type="NCBI Taxonomy" id="1763535"/>
    <lineage>
        <taxon>Bacteria</taxon>
        <taxon>Pseudomonadati</taxon>
        <taxon>Pseudomonadota</taxon>
        <taxon>Betaproteobacteria</taxon>
        <taxon>Burkholderiales</taxon>
        <taxon>Comamonadaceae</taxon>
        <taxon>Hydrogenophaga</taxon>
    </lineage>
</organism>
<dbReference type="Gene3D" id="3.55.40.10">
    <property type="entry name" value="minor pseudopilin epsh domain"/>
    <property type="match status" value="1"/>
</dbReference>
<name>A0A167H0Z2_9BURK</name>
<evidence type="ECO:0000313" key="16">
    <source>
        <dbReference type="Proteomes" id="UP000185680"/>
    </source>
</evidence>
<keyword evidence="6 11" id="KW-0812">Transmembrane</keyword>
<dbReference type="InterPro" id="IPR012902">
    <property type="entry name" value="N_methyl_site"/>
</dbReference>
<keyword evidence="15" id="KW-1185">Reference proteome</keyword>
<evidence type="ECO:0000256" key="4">
    <source>
        <dbReference type="ARBA" id="ARBA00022481"/>
    </source>
</evidence>
<proteinExistence type="inferred from homology"/>
<keyword evidence="3" id="KW-1003">Cell membrane</keyword>
<dbReference type="NCBIfam" id="TIGR02532">
    <property type="entry name" value="IV_pilin_GFxxxE"/>
    <property type="match status" value="1"/>
</dbReference>
<dbReference type="InterPro" id="IPR045584">
    <property type="entry name" value="Pilin-like"/>
</dbReference>
<gene>
    <name evidence="13" type="ORF">LPB072_08825</name>
    <name evidence="14" type="ORF">LPB72_18320</name>
</gene>
<dbReference type="KEGG" id="hyl:LPB072_08825"/>
<evidence type="ECO:0000313" key="15">
    <source>
        <dbReference type="Proteomes" id="UP000185657"/>
    </source>
</evidence>
<evidence type="ECO:0000256" key="2">
    <source>
        <dbReference type="ARBA" id="ARBA00021549"/>
    </source>
</evidence>
<dbReference type="GO" id="GO:0005886">
    <property type="term" value="C:plasma membrane"/>
    <property type="evidence" value="ECO:0007669"/>
    <property type="project" value="UniProtKB-SubCell"/>
</dbReference>
<evidence type="ECO:0000256" key="5">
    <source>
        <dbReference type="ARBA" id="ARBA00022519"/>
    </source>
</evidence>
<dbReference type="GO" id="GO:0015627">
    <property type="term" value="C:type II protein secretion system complex"/>
    <property type="evidence" value="ECO:0007669"/>
    <property type="project" value="InterPro"/>
</dbReference>
<evidence type="ECO:0000256" key="1">
    <source>
        <dbReference type="ARBA" id="ARBA00004377"/>
    </source>
</evidence>
<evidence type="ECO:0000256" key="3">
    <source>
        <dbReference type="ARBA" id="ARBA00022475"/>
    </source>
</evidence>
<dbReference type="InterPro" id="IPR022346">
    <property type="entry name" value="T2SS_GspH"/>
</dbReference>
<dbReference type="Proteomes" id="UP000185680">
    <property type="component" value="Chromosome"/>
</dbReference>
<keyword evidence="5" id="KW-0997">Cell inner membrane</keyword>
<evidence type="ECO:0000256" key="6">
    <source>
        <dbReference type="ARBA" id="ARBA00022692"/>
    </source>
</evidence>
<comment type="similarity">
    <text evidence="9">Belongs to the GSP H family.</text>
</comment>
<evidence type="ECO:0000313" key="13">
    <source>
        <dbReference type="EMBL" id="AOW12932.1"/>
    </source>
</evidence>
<evidence type="ECO:0000256" key="8">
    <source>
        <dbReference type="ARBA" id="ARBA00023136"/>
    </source>
</evidence>
<evidence type="ECO:0000256" key="11">
    <source>
        <dbReference type="SAM" id="Phobius"/>
    </source>
</evidence>
<evidence type="ECO:0000256" key="7">
    <source>
        <dbReference type="ARBA" id="ARBA00022989"/>
    </source>
</evidence>
<feature type="transmembrane region" description="Helical" evidence="11">
    <location>
        <begin position="6"/>
        <end position="28"/>
    </location>
</feature>
<dbReference type="EMBL" id="CP017476">
    <property type="protein sequence ID" value="AOW12932.1"/>
    <property type="molecule type" value="Genomic_DNA"/>
</dbReference>
<feature type="domain" description="General secretion pathway GspH" evidence="12">
    <location>
        <begin position="40"/>
        <end position="160"/>
    </location>
</feature>
<reference evidence="13 16" key="2">
    <citation type="submission" date="2016-10" db="EMBL/GenBank/DDBJ databases">
        <title>Hydorgenophaga sp. LPB0072 isolated from gastropod.</title>
        <authorList>
            <person name="Kim E."/>
            <person name="Yi H."/>
        </authorList>
    </citation>
    <scope>NUCLEOTIDE SEQUENCE [LARGE SCALE GENOMIC DNA]</scope>
    <source>
        <strain evidence="13 16">LPB0072</strain>
    </source>
</reference>
<sequence>MVKGFTLIELMITIAIVAILGTLAYPNYSEFVRNWRRDSASRALTADLQLARTESIKTSRQVVACPTINGTACAGTSEWNTGWILYVDLNADQAIDADDRVLKVNGAVSGTASMTGDGGITSLIFLPSGLLGSAATTITVTPYGALTTTKVNRVAISRTGRATTSTGPI</sequence>
<protein>
    <recommendedName>
        <fullName evidence="2">Type II secretion system protein H</fullName>
    </recommendedName>
    <alternativeName>
        <fullName evidence="10">General secretion pathway protein H</fullName>
    </alternativeName>
</protein>
<keyword evidence="7 11" id="KW-1133">Transmembrane helix</keyword>
<dbReference type="GO" id="GO:0015628">
    <property type="term" value="P:protein secretion by the type II secretion system"/>
    <property type="evidence" value="ECO:0007669"/>
    <property type="project" value="InterPro"/>
</dbReference>